<dbReference type="PROSITE" id="PS50076">
    <property type="entry name" value="DNAJ_2"/>
    <property type="match status" value="1"/>
</dbReference>
<keyword evidence="6 11" id="KW-0862">Zinc</keyword>
<dbReference type="PRINTS" id="PR00625">
    <property type="entry name" value="JDOMAIN"/>
</dbReference>
<dbReference type="CDD" id="cd10747">
    <property type="entry name" value="DnaJ_C"/>
    <property type="match status" value="1"/>
</dbReference>
<keyword evidence="1" id="KW-0963">Cytoplasm</keyword>
<dbReference type="Pfam" id="PF00226">
    <property type="entry name" value="DnaJ"/>
    <property type="match status" value="1"/>
</dbReference>
<dbReference type="GO" id="GO:0008270">
    <property type="term" value="F:zinc ion binding"/>
    <property type="evidence" value="ECO:0007669"/>
    <property type="project" value="UniProtKB-KW"/>
</dbReference>
<evidence type="ECO:0000256" key="9">
    <source>
        <dbReference type="ARBA" id="ARBA00061004"/>
    </source>
</evidence>
<dbReference type="InterPro" id="IPR001305">
    <property type="entry name" value="HSP_DnaJ_Cys-rich_dom"/>
</dbReference>
<dbReference type="CDD" id="cd06257">
    <property type="entry name" value="DnaJ"/>
    <property type="match status" value="1"/>
</dbReference>
<dbReference type="Gene3D" id="2.60.260.20">
    <property type="entry name" value="Urease metallochaperone UreE, N-terminal domain"/>
    <property type="match status" value="2"/>
</dbReference>
<evidence type="ECO:0000256" key="8">
    <source>
        <dbReference type="ARBA" id="ARBA00023186"/>
    </source>
</evidence>
<evidence type="ECO:0000313" key="15">
    <source>
        <dbReference type="Proteomes" id="UP001165306"/>
    </source>
</evidence>
<dbReference type="FunFam" id="1.10.287.110:FF:000031">
    <property type="entry name" value="Molecular chaperone DnaJ"/>
    <property type="match status" value="1"/>
</dbReference>
<dbReference type="FunFam" id="2.10.230.10:FF:000002">
    <property type="entry name" value="Molecular chaperone DnaJ"/>
    <property type="match status" value="1"/>
</dbReference>
<dbReference type="GO" id="GO:0042026">
    <property type="term" value="P:protein refolding"/>
    <property type="evidence" value="ECO:0007669"/>
    <property type="project" value="TreeGrafter"/>
</dbReference>
<dbReference type="Gene3D" id="1.10.287.110">
    <property type="entry name" value="DnaJ domain"/>
    <property type="match status" value="1"/>
</dbReference>
<feature type="domain" description="J" evidence="12">
    <location>
        <begin position="6"/>
        <end position="70"/>
    </location>
</feature>
<reference evidence="14" key="1">
    <citation type="submission" date="2022-06" db="EMBL/GenBank/DDBJ databases">
        <title>CFH 74404 Thermomicrobiaceae sp.</title>
        <authorList>
            <person name="Ming H."/>
            <person name="Li W.-J."/>
            <person name="Zhao Z."/>
        </authorList>
    </citation>
    <scope>NUCLEOTIDE SEQUENCE</scope>
    <source>
        <strain evidence="14">CFH 74404</strain>
    </source>
</reference>
<dbReference type="GO" id="GO:0005737">
    <property type="term" value="C:cytoplasm"/>
    <property type="evidence" value="ECO:0007669"/>
    <property type="project" value="TreeGrafter"/>
</dbReference>
<evidence type="ECO:0000256" key="4">
    <source>
        <dbReference type="ARBA" id="ARBA00022737"/>
    </source>
</evidence>
<dbReference type="GO" id="GO:0031072">
    <property type="term" value="F:heat shock protein binding"/>
    <property type="evidence" value="ECO:0007669"/>
    <property type="project" value="InterPro"/>
</dbReference>
<keyword evidence="5 11" id="KW-0863">Zinc-finger</keyword>
<dbReference type="InterPro" id="IPR018253">
    <property type="entry name" value="DnaJ_domain_CS"/>
</dbReference>
<dbReference type="PANTHER" id="PTHR43096">
    <property type="entry name" value="DNAJ HOMOLOG 1, MITOCHONDRIAL-RELATED"/>
    <property type="match status" value="1"/>
</dbReference>
<dbReference type="GO" id="GO:0051082">
    <property type="term" value="F:unfolded protein binding"/>
    <property type="evidence" value="ECO:0007669"/>
    <property type="project" value="InterPro"/>
</dbReference>
<dbReference type="InterPro" id="IPR036869">
    <property type="entry name" value="J_dom_sf"/>
</dbReference>
<protein>
    <recommendedName>
        <fullName evidence="10">Chaperone protein DnaJ</fullName>
    </recommendedName>
</protein>
<dbReference type="PANTHER" id="PTHR43096:SF52">
    <property type="entry name" value="DNAJ HOMOLOG 1, MITOCHONDRIAL-RELATED"/>
    <property type="match status" value="1"/>
</dbReference>
<evidence type="ECO:0000259" key="12">
    <source>
        <dbReference type="PROSITE" id="PS50076"/>
    </source>
</evidence>
<dbReference type="NCBIfam" id="NF008035">
    <property type="entry name" value="PRK10767.1"/>
    <property type="match status" value="1"/>
</dbReference>
<dbReference type="HAMAP" id="MF_01152">
    <property type="entry name" value="DnaJ"/>
    <property type="match status" value="1"/>
</dbReference>
<dbReference type="Proteomes" id="UP001165306">
    <property type="component" value="Unassembled WGS sequence"/>
</dbReference>
<feature type="domain" description="CR-type" evidence="13">
    <location>
        <begin position="137"/>
        <end position="219"/>
    </location>
</feature>
<dbReference type="CDD" id="cd10719">
    <property type="entry name" value="DnaJ_zf"/>
    <property type="match status" value="1"/>
</dbReference>
<evidence type="ECO:0000256" key="3">
    <source>
        <dbReference type="ARBA" id="ARBA00022723"/>
    </source>
</evidence>
<keyword evidence="8" id="KW-0143">Chaperone</keyword>
<proteinExistence type="inferred from homology"/>
<evidence type="ECO:0000256" key="2">
    <source>
        <dbReference type="ARBA" id="ARBA00022705"/>
    </source>
</evidence>
<name>A0AA41WHA9_9BACT</name>
<feature type="non-terminal residue" evidence="14">
    <location>
        <position position="295"/>
    </location>
</feature>
<dbReference type="GO" id="GO:0009408">
    <property type="term" value="P:response to heat"/>
    <property type="evidence" value="ECO:0007669"/>
    <property type="project" value="InterPro"/>
</dbReference>
<evidence type="ECO:0000256" key="6">
    <source>
        <dbReference type="ARBA" id="ARBA00022833"/>
    </source>
</evidence>
<dbReference type="GO" id="GO:0006260">
    <property type="term" value="P:DNA replication"/>
    <property type="evidence" value="ECO:0007669"/>
    <property type="project" value="UniProtKB-KW"/>
</dbReference>
<evidence type="ECO:0000256" key="10">
    <source>
        <dbReference type="ARBA" id="ARBA00067609"/>
    </source>
</evidence>
<dbReference type="EMBL" id="JAMSLR010000011">
    <property type="protein sequence ID" value="MCM8750103.1"/>
    <property type="molecule type" value="Genomic_DNA"/>
</dbReference>
<evidence type="ECO:0000259" key="13">
    <source>
        <dbReference type="PROSITE" id="PS51188"/>
    </source>
</evidence>
<dbReference type="PROSITE" id="PS51188">
    <property type="entry name" value="ZF_CR"/>
    <property type="match status" value="1"/>
</dbReference>
<evidence type="ECO:0000256" key="5">
    <source>
        <dbReference type="ARBA" id="ARBA00022771"/>
    </source>
</evidence>
<gene>
    <name evidence="14" type="ORF">NET02_13190</name>
</gene>
<dbReference type="SUPFAM" id="SSF57938">
    <property type="entry name" value="DnaJ/Hsp40 cysteine-rich domain"/>
    <property type="match status" value="1"/>
</dbReference>
<organism evidence="14 15">
    <name type="scientific">Thermalbibacter longus</name>
    <dbReference type="NCBI Taxonomy" id="2951981"/>
    <lineage>
        <taxon>Bacteria</taxon>
        <taxon>Pseudomonadati</taxon>
        <taxon>Thermomicrobiota</taxon>
        <taxon>Thermomicrobia</taxon>
        <taxon>Thermomicrobiales</taxon>
        <taxon>Thermomicrobiaceae</taxon>
        <taxon>Thermalbibacter</taxon>
    </lineage>
</organism>
<keyword evidence="7" id="KW-0346">Stress response</keyword>
<comment type="similarity">
    <text evidence="9">Belongs to the DnaJ family.</text>
</comment>
<dbReference type="SMART" id="SM00271">
    <property type="entry name" value="DnaJ"/>
    <property type="match status" value="1"/>
</dbReference>
<dbReference type="InterPro" id="IPR036410">
    <property type="entry name" value="HSP_DnaJ_Cys-rich_dom_sf"/>
</dbReference>
<dbReference type="RefSeq" id="WP_284057890.1">
    <property type="nucleotide sequence ID" value="NZ_JAMSLR010000011.1"/>
</dbReference>
<keyword evidence="2" id="KW-0235">DNA replication</keyword>
<dbReference type="AlphaFoldDB" id="A0AA41WHA9"/>
<evidence type="ECO:0000256" key="1">
    <source>
        <dbReference type="ARBA" id="ARBA00022490"/>
    </source>
</evidence>
<dbReference type="InterPro" id="IPR001623">
    <property type="entry name" value="DnaJ_domain"/>
</dbReference>
<dbReference type="Pfam" id="PF00684">
    <property type="entry name" value="DnaJ_CXXCXGXG"/>
    <property type="match status" value="1"/>
</dbReference>
<dbReference type="Gene3D" id="2.10.230.10">
    <property type="entry name" value="Heat shock protein DnaJ, cysteine-rich domain"/>
    <property type="match status" value="1"/>
</dbReference>
<dbReference type="InterPro" id="IPR012724">
    <property type="entry name" value="DnaJ"/>
</dbReference>
<sequence length="295" mass="32416">MAVKRDYYEVLGVSRNASAEEIRRAYRRLARQYHPDVNKDPEAEERFKEINEAYEVLSDEQRRAAYDRFGHAGAGAGVGAGGFETGMGGDPFGFGSPFSDLFETFFGGMTVGTRRRPSRGADLEAEVTLDFEEAVFGAEKEIEIERLELCPDCRGTRMRYGAQPSVCPVCGGTGQVRRYQNTILGQMITATTCSHCGGEGRVVTDPCPTCRGRGRTVRKRTLSVTIPPGVEDDVTLRLTGEGEHALGGVAGNLYVRVRVRPHEFFRRQGTQIYLDLPVNIVQAALGAEIEVPTVD</sequence>
<keyword evidence="15" id="KW-1185">Reference proteome</keyword>
<dbReference type="Pfam" id="PF01556">
    <property type="entry name" value="DnaJ_C"/>
    <property type="match status" value="1"/>
</dbReference>
<dbReference type="SUPFAM" id="SSF46565">
    <property type="entry name" value="Chaperone J-domain"/>
    <property type="match status" value="1"/>
</dbReference>
<comment type="caution">
    <text evidence="14">The sequence shown here is derived from an EMBL/GenBank/DDBJ whole genome shotgun (WGS) entry which is preliminary data.</text>
</comment>
<dbReference type="InterPro" id="IPR002939">
    <property type="entry name" value="DnaJ_C"/>
</dbReference>
<accession>A0AA41WHA9</accession>
<keyword evidence="3 11" id="KW-0479">Metal-binding</keyword>
<keyword evidence="4" id="KW-0677">Repeat</keyword>
<dbReference type="PROSITE" id="PS00636">
    <property type="entry name" value="DNAJ_1"/>
    <property type="match status" value="1"/>
</dbReference>
<dbReference type="InterPro" id="IPR008971">
    <property type="entry name" value="HSP40/DnaJ_pept-bd"/>
</dbReference>
<dbReference type="GO" id="GO:0005524">
    <property type="term" value="F:ATP binding"/>
    <property type="evidence" value="ECO:0007669"/>
    <property type="project" value="InterPro"/>
</dbReference>
<evidence type="ECO:0000256" key="7">
    <source>
        <dbReference type="ARBA" id="ARBA00023016"/>
    </source>
</evidence>
<evidence type="ECO:0000256" key="11">
    <source>
        <dbReference type="PROSITE-ProRule" id="PRU00546"/>
    </source>
</evidence>
<feature type="zinc finger region" description="CR-type" evidence="11">
    <location>
        <begin position="137"/>
        <end position="219"/>
    </location>
</feature>
<dbReference type="SUPFAM" id="SSF49493">
    <property type="entry name" value="HSP40/DnaJ peptide-binding domain"/>
    <property type="match status" value="1"/>
</dbReference>
<evidence type="ECO:0000313" key="14">
    <source>
        <dbReference type="EMBL" id="MCM8750103.1"/>
    </source>
</evidence>